<gene>
    <name evidence="1" type="ORF">BBLFYP81_00371</name>
    <name evidence="2" type="ORF">PUW55_08345</name>
</gene>
<proteinExistence type="predicted"/>
<protein>
    <submittedName>
        <fullName evidence="2">Molecular chaperone GrpE</fullName>
    </submittedName>
</protein>
<dbReference type="AlphaFoldDB" id="A0A6N2RF97"/>
<dbReference type="Proteomes" id="UP001219009">
    <property type="component" value="Chromosome"/>
</dbReference>
<sequence>MKHEYTDEELAELKKIYDESGEAGLDITEMRALRMAGLLTNGLPSKPEEPSKRDLILAHCKKRIDQGQTFDGKETAEALGMSQKTVGNILGQLRKEGLLPAFDKHSPRKTTTTGKKKETMTTTQKLTATNITEEKLTPIGITAGTISVRPQATADPRAIISNALTGIFDAVSALQRTAFQANDKVVYGFATKLLNGELMDLKANYSKDVAK</sequence>
<evidence type="ECO:0000313" key="2">
    <source>
        <dbReference type="EMBL" id="WEB54207.1"/>
    </source>
</evidence>
<organism evidence="1">
    <name type="scientific">Bifidobacterium breve</name>
    <dbReference type="NCBI Taxonomy" id="1685"/>
    <lineage>
        <taxon>Bacteria</taxon>
        <taxon>Bacillati</taxon>
        <taxon>Actinomycetota</taxon>
        <taxon>Actinomycetes</taxon>
        <taxon>Bifidobacteriales</taxon>
        <taxon>Bifidobacteriaceae</taxon>
        <taxon>Bifidobacterium</taxon>
    </lineage>
</organism>
<name>A0A6N2RF97_BIFBR</name>
<accession>A0A6N2RF97</accession>
<reference evidence="2" key="2">
    <citation type="submission" date="2023-02" db="EMBL/GenBank/DDBJ databases">
        <authorList>
            <person name="Whidbey C."/>
        </authorList>
    </citation>
    <scope>NUCLEOTIDE SEQUENCE</scope>
    <source>
        <strain evidence="2">VSI11</strain>
    </source>
</reference>
<reference evidence="1" key="1">
    <citation type="submission" date="2019-11" db="EMBL/GenBank/DDBJ databases">
        <authorList>
            <person name="Feng L."/>
        </authorList>
    </citation>
    <scope>NUCLEOTIDE SEQUENCE</scope>
    <source>
        <strain evidence="1">BbreveLFYP81</strain>
    </source>
</reference>
<dbReference type="EMBL" id="CP118083">
    <property type="protein sequence ID" value="WEB54207.1"/>
    <property type="molecule type" value="Genomic_DNA"/>
</dbReference>
<evidence type="ECO:0000313" key="1">
    <source>
        <dbReference type="EMBL" id="VYS79597.1"/>
    </source>
</evidence>
<dbReference type="RefSeq" id="WP_274982571.1">
    <property type="nucleotide sequence ID" value="NZ_CACRSN010000005.1"/>
</dbReference>
<dbReference type="EMBL" id="CACRSN010000005">
    <property type="protein sequence ID" value="VYS79597.1"/>
    <property type="molecule type" value="Genomic_DNA"/>
</dbReference>